<feature type="region of interest" description="Disordered" evidence="1">
    <location>
        <begin position="497"/>
        <end position="529"/>
    </location>
</feature>
<proteinExistence type="predicted"/>
<evidence type="ECO:0000313" key="3">
    <source>
        <dbReference type="RefSeq" id="XP_016465002.1"/>
    </source>
</evidence>
<reference evidence="3" key="1">
    <citation type="submission" date="2025-08" db="UniProtKB">
        <authorList>
            <consortium name="RefSeq"/>
        </authorList>
    </citation>
    <scope>IDENTIFICATION</scope>
</reference>
<accession>A0A1S3ZKX0</accession>
<organism evidence="3">
    <name type="scientific">Nicotiana tabacum</name>
    <name type="common">Common tobacco</name>
    <dbReference type="NCBI Taxonomy" id="4097"/>
    <lineage>
        <taxon>Eukaryota</taxon>
        <taxon>Viridiplantae</taxon>
        <taxon>Streptophyta</taxon>
        <taxon>Embryophyta</taxon>
        <taxon>Tracheophyta</taxon>
        <taxon>Spermatophyta</taxon>
        <taxon>Magnoliopsida</taxon>
        <taxon>eudicotyledons</taxon>
        <taxon>Gunneridae</taxon>
        <taxon>Pentapetalae</taxon>
        <taxon>asterids</taxon>
        <taxon>lamiids</taxon>
        <taxon>Solanales</taxon>
        <taxon>Solanaceae</taxon>
        <taxon>Nicotianoideae</taxon>
        <taxon>Nicotianeae</taxon>
        <taxon>Nicotiana</taxon>
    </lineage>
</organism>
<dbReference type="KEGG" id="nta:107787902"/>
<dbReference type="InterPro" id="IPR046796">
    <property type="entry name" value="Transposase_32_dom"/>
</dbReference>
<dbReference type="RefSeq" id="XP_016465002.1">
    <property type="nucleotide sequence ID" value="XM_016609516.1"/>
</dbReference>
<protein>
    <recommendedName>
        <fullName evidence="2">Putative plant transposon protein domain-containing protein</fullName>
    </recommendedName>
</protein>
<dbReference type="Pfam" id="PF20167">
    <property type="entry name" value="Transposase_32"/>
    <property type="match status" value="1"/>
</dbReference>
<evidence type="ECO:0000259" key="2">
    <source>
        <dbReference type="Pfam" id="PF20167"/>
    </source>
</evidence>
<dbReference type="OMA" id="GAIMHDQ"/>
<dbReference type="OrthoDB" id="1436991at2759"/>
<sequence>MTAASKPSKQQDKDGNKQPPKKPTGRAAGGPNPQKKRKRTEKEMELLPRQLSDDSEQEEEETLVRRTVKKGITPSKGIEIREPVTYQRKASRMSAPTDKGKEKITTESESDSDSDNDHLQINMSDEDEGEPIDRVDWEKYFVNEKAFRAYKKILVSKKYIPEKPINIGPLKTKYSEFLKSIREVQKWGPILKGHGKANLTIVRELYANWRHARGNIVRVRGIDINVSAEALNNFLRVPHTLTDRFDAICKTPDYAHIKSVLCPTRKDAEWKHGSMEYHSIAKEFMSALARVALNFICNRLLPCQHKTDVPRYRALVLYALLEGIPLNFGAIMHDQMQRTRMNYKWRLFFANTLTAFLTERGVLWDKENDDIEAKAPGPYDVTHVLEPNKGRSSKLTVQQLFEHMQADMQENRAELIATRVELSATRDELRQTRADLSRVQTEQATMMKEISLLLRALVQCAGTDISQLIASSTAGPSTPVPPIVTEAPLNRPIEVAVTPDTESAPVVDDRNAMDADAPPQTADEPSTLT</sequence>
<evidence type="ECO:0000256" key="1">
    <source>
        <dbReference type="SAM" id="MobiDB-lite"/>
    </source>
</evidence>
<feature type="region of interest" description="Disordered" evidence="1">
    <location>
        <begin position="1"/>
        <end position="128"/>
    </location>
</feature>
<feature type="domain" description="Putative plant transposon protein" evidence="2">
    <location>
        <begin position="185"/>
        <end position="362"/>
    </location>
</feature>
<dbReference type="AlphaFoldDB" id="A0A1S3ZKX0"/>
<gene>
    <name evidence="3" type="primary">LOC107787902</name>
</gene>
<name>A0A1S3ZKX0_TOBAC</name>
<dbReference type="PaxDb" id="4097-A0A1S3ZKX0"/>